<keyword evidence="4" id="KW-0539">Nucleus</keyword>
<dbReference type="Proteomes" id="UP000834106">
    <property type="component" value="Chromosome 8"/>
</dbReference>
<evidence type="ECO:0000256" key="3">
    <source>
        <dbReference type="ARBA" id="ARBA00023163"/>
    </source>
</evidence>
<dbReference type="GO" id="GO:0003714">
    <property type="term" value="F:transcription corepressor activity"/>
    <property type="evidence" value="ECO:0007669"/>
    <property type="project" value="TreeGrafter"/>
</dbReference>
<evidence type="ECO:0000256" key="1">
    <source>
        <dbReference type="ARBA" id="ARBA00004123"/>
    </source>
</evidence>
<dbReference type="PANTHER" id="PTHR13859">
    <property type="entry name" value="ATROPHIN-RELATED"/>
    <property type="match status" value="1"/>
</dbReference>
<dbReference type="GO" id="GO:0005634">
    <property type="term" value="C:nucleus"/>
    <property type="evidence" value="ECO:0007669"/>
    <property type="project" value="UniProtKB-SubCell"/>
</dbReference>
<protein>
    <recommendedName>
        <fullName evidence="5">DUF7650 domain-containing protein</fullName>
    </recommendedName>
</protein>
<name>A0AAD1ZAB9_9LAMI</name>
<dbReference type="InterPro" id="IPR056067">
    <property type="entry name" value="DUF7650"/>
</dbReference>
<comment type="subcellular location">
    <subcellularLocation>
        <location evidence="1">Nucleus</location>
    </subcellularLocation>
</comment>
<evidence type="ECO:0000259" key="5">
    <source>
        <dbReference type="Pfam" id="PF24662"/>
    </source>
</evidence>
<proteinExistence type="predicted"/>
<organism evidence="6 7">
    <name type="scientific">Fraxinus pennsylvanica</name>
    <dbReference type="NCBI Taxonomy" id="56036"/>
    <lineage>
        <taxon>Eukaryota</taxon>
        <taxon>Viridiplantae</taxon>
        <taxon>Streptophyta</taxon>
        <taxon>Embryophyta</taxon>
        <taxon>Tracheophyta</taxon>
        <taxon>Spermatophyta</taxon>
        <taxon>Magnoliopsida</taxon>
        <taxon>eudicotyledons</taxon>
        <taxon>Gunneridae</taxon>
        <taxon>Pentapetalae</taxon>
        <taxon>asterids</taxon>
        <taxon>lamiids</taxon>
        <taxon>Lamiales</taxon>
        <taxon>Oleaceae</taxon>
        <taxon>Oleeae</taxon>
        <taxon>Fraxinus</taxon>
    </lineage>
</organism>
<sequence length="116" mass="13390">MSFETQIPIKLSQFPPEMPTGKACSALTPSEIVKFLTEDYHLCKPQSNDLFWEAVWPRLLARGWHSQEPNNHVYAAVSMYSFVFLMLGIKKFSRRKLVQGEPYFDCVADVLSQFAR</sequence>
<accession>A0AAD1ZAB9</accession>
<dbReference type="EMBL" id="OU503043">
    <property type="protein sequence ID" value="CAI9765875.1"/>
    <property type="molecule type" value="Genomic_DNA"/>
</dbReference>
<feature type="domain" description="DUF7650" evidence="5">
    <location>
        <begin position="30"/>
        <end position="115"/>
    </location>
</feature>
<evidence type="ECO:0000256" key="2">
    <source>
        <dbReference type="ARBA" id="ARBA00023015"/>
    </source>
</evidence>
<keyword evidence="2" id="KW-0805">Transcription regulation</keyword>
<reference evidence="6" key="1">
    <citation type="submission" date="2023-05" db="EMBL/GenBank/DDBJ databases">
        <authorList>
            <person name="Huff M."/>
        </authorList>
    </citation>
    <scope>NUCLEOTIDE SEQUENCE</scope>
</reference>
<dbReference type="AlphaFoldDB" id="A0AAD1ZAB9"/>
<dbReference type="Pfam" id="PF24662">
    <property type="entry name" value="DUF7650"/>
    <property type="match status" value="1"/>
</dbReference>
<dbReference type="PANTHER" id="PTHR13859:SF11">
    <property type="entry name" value="GRUNGE, ISOFORM J"/>
    <property type="match status" value="1"/>
</dbReference>
<gene>
    <name evidence="6" type="ORF">FPE_LOCUS13305</name>
</gene>
<keyword evidence="3" id="KW-0804">Transcription</keyword>
<evidence type="ECO:0000256" key="4">
    <source>
        <dbReference type="ARBA" id="ARBA00023242"/>
    </source>
</evidence>
<evidence type="ECO:0000313" key="7">
    <source>
        <dbReference type="Proteomes" id="UP000834106"/>
    </source>
</evidence>
<evidence type="ECO:0000313" key="6">
    <source>
        <dbReference type="EMBL" id="CAI9765875.1"/>
    </source>
</evidence>
<keyword evidence="7" id="KW-1185">Reference proteome</keyword>